<dbReference type="AlphaFoldDB" id="A0A0E2H960"/>
<sequence length="493" mass="56164">MMKEKSLVRIIETTLENFKNISYGNIRYFNRSSVERNAEIISGDINGIYGANGSGKTAVIESLDMLQHILCGESVPFSEYEGMFSDSEDMRLGTVFFVENKDEQFKVAYDLKLRKNEEDRRIQIQSEQIQYWIKGTTWKEKHEFFFVNPFYDLDNVISNEPANVISSNIKPASQIRYFGVLQNLAVFCAQKNCSLFFNKQFIKAVYPKNGNEEERKFSVIVKALFDFAQMSFQVVKVNQLGDNYANRIIPVNVHTETENEILKGCIPLLVSGSGEFPETIYLRLVKIIDAINIALKAIIPNLKLELHKISEEINKDGIKVVQAKVFSIRDGKIFSTKYESAGIKRIISLLNYLISVYNDSAICLVVDELDAGIFEYLLGELIGELSEGAKGQLIFTSHNLRIMEKLDKKNIICSTINPNNRYISLKGIEKTHNRRDFYIRTLILGGQNERIYDDTDLQDIGYAFSKAGNPESEQTNTGFSAEFLELLKESSSK</sequence>
<dbReference type="PANTHER" id="PTHR40396">
    <property type="entry name" value="ATPASE-LIKE PROTEIN"/>
    <property type="match status" value="1"/>
</dbReference>
<dbReference type="Gene3D" id="3.40.50.300">
    <property type="entry name" value="P-loop containing nucleotide triphosphate hydrolases"/>
    <property type="match status" value="1"/>
</dbReference>
<reference evidence="2 3" key="1">
    <citation type="submission" date="2013-01" db="EMBL/GenBank/DDBJ databases">
        <title>The Genome Sequence of Clostridium clostridioforme 90A8.</title>
        <authorList>
            <consortium name="The Broad Institute Genome Sequencing Platform"/>
            <person name="Earl A."/>
            <person name="Ward D."/>
            <person name="Feldgarden M."/>
            <person name="Gevers D."/>
            <person name="Courvalin P."/>
            <person name="Lambert T."/>
            <person name="Walker B."/>
            <person name="Young S.K."/>
            <person name="Zeng Q."/>
            <person name="Gargeya S."/>
            <person name="Fitzgerald M."/>
            <person name="Haas B."/>
            <person name="Abouelleil A."/>
            <person name="Alvarado L."/>
            <person name="Arachchi H.M."/>
            <person name="Berlin A.M."/>
            <person name="Chapman S.B."/>
            <person name="Dewar J."/>
            <person name="Goldberg J."/>
            <person name="Griggs A."/>
            <person name="Gujja S."/>
            <person name="Hansen M."/>
            <person name="Howarth C."/>
            <person name="Imamovic A."/>
            <person name="Larimer J."/>
            <person name="McCowan C."/>
            <person name="Murphy C."/>
            <person name="Neiman D."/>
            <person name="Pearson M."/>
            <person name="Priest M."/>
            <person name="Roberts A."/>
            <person name="Saif S."/>
            <person name="Shea T."/>
            <person name="Sisk P."/>
            <person name="Sykes S."/>
            <person name="Wortman J."/>
            <person name="Nusbaum C."/>
            <person name="Birren B."/>
        </authorList>
    </citation>
    <scope>NUCLEOTIDE SEQUENCE [LARGE SCALE GENOMIC DNA]</scope>
    <source>
        <strain evidence="2 3">90A8</strain>
    </source>
</reference>
<comment type="caution">
    <text evidence="2">The sequence shown here is derived from an EMBL/GenBank/DDBJ whole genome shotgun (WGS) entry which is preliminary data.</text>
</comment>
<gene>
    <name evidence="2" type="ORF">HMPREF1090_03289</name>
</gene>
<dbReference type="GeneID" id="89538412"/>
<accession>A0A0E2H960</accession>
<proteinExistence type="predicted"/>
<dbReference type="EMBL" id="AGYR01000036">
    <property type="protein sequence ID" value="ENZ13008.1"/>
    <property type="molecule type" value="Genomic_DNA"/>
</dbReference>
<dbReference type="SUPFAM" id="SSF52540">
    <property type="entry name" value="P-loop containing nucleoside triphosphate hydrolases"/>
    <property type="match status" value="1"/>
</dbReference>
<evidence type="ECO:0000313" key="2">
    <source>
        <dbReference type="EMBL" id="ENZ13008.1"/>
    </source>
</evidence>
<feature type="domain" description="ATPase AAA-type core" evidence="1">
    <location>
        <begin position="45"/>
        <end position="159"/>
    </location>
</feature>
<dbReference type="InterPro" id="IPR027417">
    <property type="entry name" value="P-loop_NTPase"/>
</dbReference>
<dbReference type="Proteomes" id="UP000013085">
    <property type="component" value="Unassembled WGS sequence"/>
</dbReference>
<organism evidence="2 3">
    <name type="scientific">[Clostridium] clostridioforme 90A8</name>
    <dbReference type="NCBI Taxonomy" id="999408"/>
    <lineage>
        <taxon>Bacteria</taxon>
        <taxon>Bacillati</taxon>
        <taxon>Bacillota</taxon>
        <taxon>Clostridia</taxon>
        <taxon>Lachnospirales</taxon>
        <taxon>Lachnospiraceae</taxon>
        <taxon>Enterocloster</taxon>
    </lineage>
</organism>
<name>A0A0E2H960_9FIRM</name>
<dbReference type="GO" id="GO:0005524">
    <property type="term" value="F:ATP binding"/>
    <property type="evidence" value="ECO:0007669"/>
    <property type="project" value="InterPro"/>
</dbReference>
<dbReference type="PATRIC" id="fig|999408.3.peg.3559"/>
<evidence type="ECO:0000313" key="3">
    <source>
        <dbReference type="Proteomes" id="UP000013085"/>
    </source>
</evidence>
<dbReference type="PANTHER" id="PTHR40396:SF1">
    <property type="entry name" value="ATPASE AAA-TYPE CORE DOMAIN-CONTAINING PROTEIN"/>
    <property type="match status" value="1"/>
</dbReference>
<dbReference type="HOGENOM" id="CLU_608016_0_0_9"/>
<dbReference type="InterPro" id="IPR003959">
    <property type="entry name" value="ATPase_AAA_core"/>
</dbReference>
<dbReference type="GO" id="GO:0016887">
    <property type="term" value="F:ATP hydrolysis activity"/>
    <property type="evidence" value="ECO:0007669"/>
    <property type="project" value="InterPro"/>
</dbReference>
<protein>
    <recommendedName>
        <fullName evidence="1">ATPase AAA-type core domain-containing protein</fullName>
    </recommendedName>
</protein>
<dbReference type="Pfam" id="PF13304">
    <property type="entry name" value="AAA_21"/>
    <property type="match status" value="1"/>
</dbReference>
<evidence type="ECO:0000259" key="1">
    <source>
        <dbReference type="Pfam" id="PF13304"/>
    </source>
</evidence>
<dbReference type="RefSeq" id="WP_002593502.1">
    <property type="nucleotide sequence ID" value="NZ_KB850978.1"/>
</dbReference>